<evidence type="ECO:0000259" key="3">
    <source>
        <dbReference type="PROSITE" id="PS50835"/>
    </source>
</evidence>
<dbReference type="InterPro" id="IPR042178">
    <property type="entry name" value="Serpin_sf_1"/>
</dbReference>
<protein>
    <submittedName>
        <fullName evidence="5">Uncharacterized protein</fullName>
    </submittedName>
</protein>
<evidence type="ECO:0000313" key="5">
    <source>
        <dbReference type="EMBL" id="KAK3540058.1"/>
    </source>
</evidence>
<dbReference type="Proteomes" id="UP001274896">
    <property type="component" value="Unassembled WGS sequence"/>
</dbReference>
<dbReference type="PANTHER" id="PTHR11461:SF159">
    <property type="entry name" value="PLASMA PROTEASE C1 INHIBITOR"/>
    <property type="match status" value="1"/>
</dbReference>
<dbReference type="GO" id="GO:0005615">
    <property type="term" value="C:extracellular space"/>
    <property type="evidence" value="ECO:0007669"/>
    <property type="project" value="InterPro"/>
</dbReference>
<dbReference type="InterPro" id="IPR000477">
    <property type="entry name" value="RT_dom"/>
</dbReference>
<dbReference type="EMBL" id="JAUCMX010000007">
    <property type="protein sequence ID" value="KAK3540058.1"/>
    <property type="molecule type" value="Genomic_DNA"/>
</dbReference>
<comment type="caution">
    <text evidence="5">The sequence shown here is derived from an EMBL/GenBank/DDBJ whole genome shotgun (WGS) entry which is preliminary data.</text>
</comment>
<feature type="domain" description="Reverse transcriptase" evidence="4">
    <location>
        <begin position="1"/>
        <end position="155"/>
    </location>
</feature>
<feature type="domain" description="Ig-like" evidence="3">
    <location>
        <begin position="65"/>
        <end position="165"/>
    </location>
</feature>
<dbReference type="SMART" id="SM00406">
    <property type="entry name" value="IGv"/>
    <property type="match status" value="1"/>
</dbReference>
<dbReference type="Pfam" id="PF07686">
    <property type="entry name" value="V-set"/>
    <property type="match status" value="1"/>
</dbReference>
<dbReference type="InterPro" id="IPR042185">
    <property type="entry name" value="Serpin_sf_2"/>
</dbReference>
<dbReference type="SMART" id="SM00409">
    <property type="entry name" value="IG"/>
    <property type="match status" value="2"/>
</dbReference>
<evidence type="ECO:0000256" key="1">
    <source>
        <dbReference type="ARBA" id="ARBA00023319"/>
    </source>
</evidence>
<dbReference type="PROSITE" id="PS50878">
    <property type="entry name" value="RT_POL"/>
    <property type="match status" value="1"/>
</dbReference>
<feature type="domain" description="Ig-like" evidence="3">
    <location>
        <begin position="171"/>
        <end position="285"/>
    </location>
</feature>
<dbReference type="SUPFAM" id="SSF56574">
    <property type="entry name" value="Serpins"/>
    <property type="match status" value="1"/>
</dbReference>
<keyword evidence="1" id="KW-0393">Immunoglobulin domain</keyword>
<dbReference type="InterPro" id="IPR013783">
    <property type="entry name" value="Ig-like_fold"/>
</dbReference>
<dbReference type="SMART" id="SM00093">
    <property type="entry name" value="SERPIN"/>
    <property type="match status" value="1"/>
</dbReference>
<dbReference type="Pfam" id="PF00078">
    <property type="entry name" value="RVT_1"/>
    <property type="match status" value="1"/>
</dbReference>
<comment type="similarity">
    <text evidence="2">Belongs to the serpin family.</text>
</comment>
<reference evidence="5" key="1">
    <citation type="submission" date="2023-06" db="EMBL/GenBank/DDBJ databases">
        <title>Male Hemibagrus guttatus genome.</title>
        <authorList>
            <person name="Bian C."/>
        </authorList>
    </citation>
    <scope>NUCLEOTIDE SEQUENCE</scope>
    <source>
        <strain evidence="5">Male_cb2023</strain>
        <tissue evidence="5">Muscle</tissue>
    </source>
</reference>
<dbReference type="InterPro" id="IPR013106">
    <property type="entry name" value="Ig_V-set"/>
</dbReference>
<dbReference type="InterPro" id="IPR000215">
    <property type="entry name" value="Serpin_fam"/>
</dbReference>
<dbReference type="InterPro" id="IPR007110">
    <property type="entry name" value="Ig-like_dom"/>
</dbReference>
<dbReference type="Pfam" id="PF00047">
    <property type="entry name" value="ig"/>
    <property type="match status" value="1"/>
</dbReference>
<accession>A0AAE0V4M4</accession>
<dbReference type="InterPro" id="IPR003599">
    <property type="entry name" value="Ig_sub"/>
</dbReference>
<evidence type="ECO:0000256" key="2">
    <source>
        <dbReference type="RuleBase" id="RU000411"/>
    </source>
</evidence>
<keyword evidence="6" id="KW-1185">Reference proteome</keyword>
<dbReference type="Pfam" id="PF00079">
    <property type="entry name" value="Serpin"/>
    <property type="match status" value="1"/>
</dbReference>
<dbReference type="PANTHER" id="PTHR11461">
    <property type="entry name" value="SERINE PROTEASE INHIBITOR, SERPIN"/>
    <property type="match status" value="1"/>
</dbReference>
<dbReference type="GO" id="GO:0004867">
    <property type="term" value="F:serine-type endopeptidase inhibitor activity"/>
    <property type="evidence" value="ECO:0007669"/>
    <property type="project" value="InterPro"/>
</dbReference>
<sequence length="681" mass="77038">MEKAYDRVPREELWYCMRKSGVAEKYVRVVQDMYERSRTVVRCAVGQTEEFKVEVGLHQGSALSPFLFAIVMDQLSEEFSSSSTITLLLGSQFKIQCYPESHLMFVEYSWSFSNQLDEDKIHFSSLNHTEEELELNPVELHNAGTYKCVVKGTSADGIVKVKRIFKISVIEKLSITTWNLIDGDEGEKIKLPCSSSSGKVTDSAEVKWFKVKETGNSYDLHEIKPAVRIQSNVKEEITTTTGRVYWSSDPKQLDWSIEIDNVELDDESLYQCDISMGSQKETKLMELLVKPIPPPRCLDHSQPWEACPDTDSRSSEAILRESLTEFSLDLYKKLNTIESERNLLFSPISITMVLSQLLLGTRGETRTVLERGLFLPSDFSCIHSEMKRLSSRMKDSVLIANQMLFKAELKLREAFVNKTQEFYNSVPQKLTNDSEANVKLINTWVASKTQNRITNLVESVDPSAEFILLNAVYFIGKWKGTFEVTNQYFTTFSGNLLYVPTLYSSNFNLATSYIPELKAYVAKFTLTGKNSLYILLPTSEGKKGLQSLEAQLTDTNIRGMVQEMASVIPTQSEVSLPKVKLLVNTNLFTLLKKLDLQDLFSDPNLCGMIDQSSSMSLSEARHCAFLSLTEKGVEAAAASSVSFSRSFSNFNAMRPFILLVFNEEINVPLFMGKVLRPDQID</sequence>
<evidence type="ECO:0000259" key="4">
    <source>
        <dbReference type="PROSITE" id="PS50878"/>
    </source>
</evidence>
<gene>
    <name evidence="5" type="ORF">QTP70_025374</name>
</gene>
<dbReference type="Gene3D" id="2.60.40.10">
    <property type="entry name" value="Immunoglobulins"/>
    <property type="match status" value="2"/>
</dbReference>
<evidence type="ECO:0000313" key="6">
    <source>
        <dbReference type="Proteomes" id="UP001274896"/>
    </source>
</evidence>
<dbReference type="InterPro" id="IPR023796">
    <property type="entry name" value="Serpin_dom"/>
</dbReference>
<dbReference type="SUPFAM" id="SSF48726">
    <property type="entry name" value="Immunoglobulin"/>
    <property type="match status" value="2"/>
</dbReference>
<dbReference type="InterPro" id="IPR036186">
    <property type="entry name" value="Serpin_sf"/>
</dbReference>
<dbReference type="AlphaFoldDB" id="A0AAE0V4M4"/>
<name>A0AAE0V4M4_9TELE</name>
<dbReference type="PROSITE" id="PS50835">
    <property type="entry name" value="IG_LIKE"/>
    <property type="match status" value="2"/>
</dbReference>
<dbReference type="InterPro" id="IPR036179">
    <property type="entry name" value="Ig-like_dom_sf"/>
</dbReference>
<organism evidence="5 6">
    <name type="scientific">Hemibagrus guttatus</name>
    <dbReference type="NCBI Taxonomy" id="175788"/>
    <lineage>
        <taxon>Eukaryota</taxon>
        <taxon>Metazoa</taxon>
        <taxon>Chordata</taxon>
        <taxon>Craniata</taxon>
        <taxon>Vertebrata</taxon>
        <taxon>Euteleostomi</taxon>
        <taxon>Actinopterygii</taxon>
        <taxon>Neopterygii</taxon>
        <taxon>Teleostei</taxon>
        <taxon>Ostariophysi</taxon>
        <taxon>Siluriformes</taxon>
        <taxon>Bagridae</taxon>
        <taxon>Hemibagrus</taxon>
    </lineage>
</organism>
<dbReference type="InterPro" id="IPR013151">
    <property type="entry name" value="Immunoglobulin_dom"/>
</dbReference>
<dbReference type="Gene3D" id="2.30.39.10">
    <property type="entry name" value="Alpha-1-antitrypsin, domain 1"/>
    <property type="match status" value="1"/>
</dbReference>
<dbReference type="Gene3D" id="3.30.497.10">
    <property type="entry name" value="Antithrombin, subunit I, domain 2"/>
    <property type="match status" value="1"/>
</dbReference>
<proteinExistence type="inferred from homology"/>